<dbReference type="EMBL" id="FWFO01000001">
    <property type="protein sequence ID" value="SLN19597.1"/>
    <property type="molecule type" value="Genomic_DNA"/>
</dbReference>
<name>A0A1Y5RM01_9RHOB</name>
<dbReference type="Proteomes" id="UP000193077">
    <property type="component" value="Unassembled WGS sequence"/>
</dbReference>
<keyword evidence="2" id="KW-1185">Reference proteome</keyword>
<reference evidence="1 2" key="1">
    <citation type="submission" date="2017-03" db="EMBL/GenBank/DDBJ databases">
        <authorList>
            <person name="Afonso C.L."/>
            <person name="Miller P.J."/>
            <person name="Scott M.A."/>
            <person name="Spackman E."/>
            <person name="Goraichik I."/>
            <person name="Dimitrov K.M."/>
            <person name="Suarez D.L."/>
            <person name="Swayne D.E."/>
        </authorList>
    </citation>
    <scope>NUCLEOTIDE SEQUENCE [LARGE SCALE GENOMIC DNA]</scope>
    <source>
        <strain evidence="1 2">CECT 7639</strain>
    </source>
</reference>
<dbReference type="RefSeq" id="WP_085794169.1">
    <property type="nucleotide sequence ID" value="NZ_FWFO01000001.1"/>
</dbReference>
<dbReference type="PANTHER" id="PTHR48228">
    <property type="entry name" value="SUCCINYL-COA--D-CITRAMALATE COA-TRANSFERASE"/>
    <property type="match status" value="1"/>
</dbReference>
<dbReference type="EC" id="2.8.3.25" evidence="1"/>
<dbReference type="InterPro" id="IPR044855">
    <property type="entry name" value="CoA-Trfase_III_dom3_sf"/>
</dbReference>
<protein>
    <submittedName>
        <fullName evidence="1">Bile acid-CoA hydrolase</fullName>
        <ecNumber evidence="1">2.8.3.25</ecNumber>
    </submittedName>
</protein>
<dbReference type="InterPro" id="IPR050509">
    <property type="entry name" value="CoA-transferase_III"/>
</dbReference>
<dbReference type="SUPFAM" id="SSF89796">
    <property type="entry name" value="CoA-transferase family III (CaiB/BaiF)"/>
    <property type="match status" value="1"/>
</dbReference>
<evidence type="ECO:0000313" key="2">
    <source>
        <dbReference type="Proteomes" id="UP000193077"/>
    </source>
</evidence>
<keyword evidence="1" id="KW-0378">Hydrolase</keyword>
<dbReference type="GO" id="GO:0016787">
    <property type="term" value="F:hydrolase activity"/>
    <property type="evidence" value="ECO:0007669"/>
    <property type="project" value="UniProtKB-KW"/>
</dbReference>
<dbReference type="InterPro" id="IPR023606">
    <property type="entry name" value="CoA-Trfase_III_dom_1_sf"/>
</dbReference>
<evidence type="ECO:0000313" key="1">
    <source>
        <dbReference type="EMBL" id="SLN19597.1"/>
    </source>
</evidence>
<sequence>MTNDWSFLNGMRIIDLSRLLPGPFATQTLADLGAEVIKIEEPKHGDPGRFLGKDMFARLNRNKRSLTLDLKSDEGKAVLTKLLEGADAVIESFRPGVMERLGFGYEAVKALNPAIVYCSLSGFGQTGPYRQRAGHDIDFLALSGYFAVPSQVNDKLARPKVRLSDYAGAMYGALSLAVAMGSAKMSGQGQYLDVSITDAMVNWSSPLVRIAHELCDGDPDRMSFVMPDNDIFETKDGKHIAIGLFENKFWLVLAEMMGGEFPDLLREDYKNNKLRNQQKQAVHTLMSEMFASKSLGEWEALFGPTDLPWAVVYEDMRLFDDPHLNERGMFGELGEGEDKTFQAGYPTKFSAGLNEFQSAPPKKGQDTDEILRGLGHDEAAIQAMRDAGVI</sequence>
<dbReference type="PANTHER" id="PTHR48228:SF5">
    <property type="entry name" value="ALPHA-METHYLACYL-COA RACEMASE"/>
    <property type="match status" value="1"/>
</dbReference>
<proteinExistence type="predicted"/>
<dbReference type="GO" id="GO:0033881">
    <property type="term" value="F:bile-acid-CoA transferase activity"/>
    <property type="evidence" value="ECO:0007669"/>
    <property type="project" value="UniProtKB-EC"/>
</dbReference>
<dbReference type="AlphaFoldDB" id="A0A1Y5RM01"/>
<gene>
    <name evidence="1" type="primary">baiF</name>
    <name evidence="1" type="ORF">TRL7639_00448</name>
</gene>
<dbReference type="Gene3D" id="3.40.50.10540">
    <property type="entry name" value="Crotonobetainyl-coa:carnitine coa-transferase, domain 1"/>
    <property type="match status" value="1"/>
</dbReference>
<organism evidence="1 2">
    <name type="scientific">Falsiruegeria litorea R37</name>
    <dbReference type="NCBI Taxonomy" id="1200284"/>
    <lineage>
        <taxon>Bacteria</taxon>
        <taxon>Pseudomonadati</taxon>
        <taxon>Pseudomonadota</taxon>
        <taxon>Alphaproteobacteria</taxon>
        <taxon>Rhodobacterales</taxon>
        <taxon>Roseobacteraceae</taxon>
        <taxon>Falsiruegeria</taxon>
    </lineage>
</organism>
<dbReference type="Gene3D" id="3.30.1540.10">
    <property type="entry name" value="formyl-coa transferase, domain 3"/>
    <property type="match status" value="1"/>
</dbReference>
<dbReference type="Pfam" id="PF02515">
    <property type="entry name" value="CoA_transf_3"/>
    <property type="match status" value="1"/>
</dbReference>
<dbReference type="InterPro" id="IPR003673">
    <property type="entry name" value="CoA-Trfase_fam_III"/>
</dbReference>
<keyword evidence="1" id="KW-0808">Transferase</keyword>
<accession>A0A1Y5RM01</accession>